<dbReference type="RefSeq" id="WP_183626026.1">
    <property type="nucleotide sequence ID" value="NZ_JACIDX010000009.1"/>
</dbReference>
<gene>
    <name evidence="7" type="ORF">GGR38_002537</name>
</gene>
<name>A0A7W6CM99_9SPHN</name>
<dbReference type="Pfam" id="PF13505">
    <property type="entry name" value="OMP_b-brl"/>
    <property type="match status" value="1"/>
</dbReference>
<dbReference type="Gene3D" id="2.40.160.20">
    <property type="match status" value="1"/>
</dbReference>
<evidence type="ECO:0000313" key="8">
    <source>
        <dbReference type="Proteomes" id="UP000548867"/>
    </source>
</evidence>
<dbReference type="SUPFAM" id="SSF56925">
    <property type="entry name" value="OMPA-like"/>
    <property type="match status" value="1"/>
</dbReference>
<dbReference type="EMBL" id="JACIDX010000009">
    <property type="protein sequence ID" value="MBB3955581.1"/>
    <property type="molecule type" value="Genomic_DNA"/>
</dbReference>
<dbReference type="InterPro" id="IPR027385">
    <property type="entry name" value="Beta-barrel_OMP"/>
</dbReference>
<dbReference type="GO" id="GO:0019867">
    <property type="term" value="C:outer membrane"/>
    <property type="evidence" value="ECO:0007669"/>
    <property type="project" value="InterPro"/>
</dbReference>
<keyword evidence="8" id="KW-1185">Reference proteome</keyword>
<evidence type="ECO:0000256" key="3">
    <source>
        <dbReference type="ARBA" id="ARBA00023136"/>
    </source>
</evidence>
<dbReference type="Proteomes" id="UP000548867">
    <property type="component" value="Unassembled WGS sequence"/>
</dbReference>
<dbReference type="PANTHER" id="PTHR34001">
    <property type="entry name" value="BLL7405 PROTEIN"/>
    <property type="match status" value="1"/>
</dbReference>
<feature type="signal peptide" evidence="5">
    <location>
        <begin position="1"/>
        <end position="25"/>
    </location>
</feature>
<evidence type="ECO:0000256" key="1">
    <source>
        <dbReference type="ARBA" id="ARBA00004370"/>
    </source>
</evidence>
<proteinExistence type="inferred from homology"/>
<dbReference type="AlphaFoldDB" id="A0A7W6CM99"/>
<sequence>MKSVIYTAVAAVALAAVAAPAAANAQSFTGPFVGVQGGWEENDVRNPGTALGVTPLAQTSDTGTLGVFMGYDHEVYPRIVVGAQAEVNFPISSRFGNGLAAISPKRSVDLSLRAGYLVTPKTLAYVRGGYSNTLVGANIGNLHSSDDRDGWLLGGGVERKLTDKVSARLEYRYTDFSEGNGKFDRHQIMAGVAYRF</sequence>
<evidence type="ECO:0000313" key="7">
    <source>
        <dbReference type="EMBL" id="MBB3955581.1"/>
    </source>
</evidence>
<evidence type="ECO:0000256" key="4">
    <source>
        <dbReference type="ARBA" id="ARBA00038306"/>
    </source>
</evidence>
<evidence type="ECO:0000256" key="2">
    <source>
        <dbReference type="ARBA" id="ARBA00022729"/>
    </source>
</evidence>
<keyword evidence="2 5" id="KW-0732">Signal</keyword>
<dbReference type="NCBIfam" id="TIGR01414">
    <property type="entry name" value="autotrans_barl"/>
    <property type="match status" value="1"/>
</dbReference>
<comment type="caution">
    <text evidence="7">The sequence shown here is derived from an EMBL/GenBank/DDBJ whole genome shotgun (WGS) entry which is preliminary data.</text>
</comment>
<dbReference type="PANTHER" id="PTHR34001:SF3">
    <property type="entry name" value="BLL7405 PROTEIN"/>
    <property type="match status" value="1"/>
</dbReference>
<evidence type="ECO:0000256" key="5">
    <source>
        <dbReference type="SAM" id="SignalP"/>
    </source>
</evidence>
<dbReference type="InterPro" id="IPR011250">
    <property type="entry name" value="OMP/PagP_B-barrel"/>
</dbReference>
<dbReference type="InterPro" id="IPR006315">
    <property type="entry name" value="OM_autotransptr_brl_dom"/>
</dbReference>
<evidence type="ECO:0000259" key="6">
    <source>
        <dbReference type="Pfam" id="PF13505"/>
    </source>
</evidence>
<protein>
    <submittedName>
        <fullName evidence="7">Outer membrane immunogenic protein</fullName>
    </submittedName>
</protein>
<reference evidence="7 8" key="1">
    <citation type="submission" date="2020-08" db="EMBL/GenBank/DDBJ databases">
        <title>Genomic Encyclopedia of Type Strains, Phase IV (KMG-IV): sequencing the most valuable type-strain genomes for metagenomic binning, comparative biology and taxonomic classification.</title>
        <authorList>
            <person name="Goeker M."/>
        </authorList>
    </citation>
    <scope>NUCLEOTIDE SEQUENCE [LARGE SCALE GENOMIC DNA]</scope>
    <source>
        <strain evidence="7 8">DSM 27057</strain>
    </source>
</reference>
<dbReference type="InterPro" id="IPR051692">
    <property type="entry name" value="OMP-like"/>
</dbReference>
<feature type="domain" description="Outer membrane protein beta-barrel" evidence="6">
    <location>
        <begin position="10"/>
        <end position="196"/>
    </location>
</feature>
<keyword evidence="3" id="KW-0472">Membrane</keyword>
<comment type="subcellular location">
    <subcellularLocation>
        <location evidence="1">Membrane</location>
    </subcellularLocation>
</comment>
<accession>A0A7W6CM99</accession>
<feature type="chain" id="PRO_5030627383" evidence="5">
    <location>
        <begin position="26"/>
        <end position="196"/>
    </location>
</feature>
<comment type="similarity">
    <text evidence="4">Belongs to the Omp25/RopB family.</text>
</comment>
<organism evidence="7 8">
    <name type="scientific">Novosphingobium sediminicola</name>
    <dbReference type="NCBI Taxonomy" id="563162"/>
    <lineage>
        <taxon>Bacteria</taxon>
        <taxon>Pseudomonadati</taxon>
        <taxon>Pseudomonadota</taxon>
        <taxon>Alphaproteobacteria</taxon>
        <taxon>Sphingomonadales</taxon>
        <taxon>Sphingomonadaceae</taxon>
        <taxon>Novosphingobium</taxon>
    </lineage>
</organism>